<keyword evidence="1" id="KW-0472">Membrane</keyword>
<dbReference type="OrthoDB" id="9109672at2"/>
<sequence length="46" mass="5124">MSPIQYIVVAYRLRNKLAPQLLTVLALGVILTYHAMTSPQLGWLLG</sequence>
<name>A0A158A6Y9_9BURK</name>
<reference evidence="2" key="1">
    <citation type="submission" date="2016-01" db="EMBL/GenBank/DDBJ databases">
        <authorList>
            <person name="Peeters C."/>
        </authorList>
    </citation>
    <scope>NUCLEOTIDE SEQUENCE [LARGE SCALE GENOMIC DNA]</scope>
    <source>
        <strain evidence="2">LMG 29325</strain>
    </source>
</reference>
<comment type="caution">
    <text evidence="2">The sequence shown here is derived from an EMBL/GenBank/DDBJ whole genome shotgun (WGS) entry which is preliminary data.</text>
</comment>
<dbReference type="AlphaFoldDB" id="A0A158A6Y9"/>
<proteinExistence type="predicted"/>
<accession>A0A158A6Y9</accession>
<evidence type="ECO:0000313" key="2">
    <source>
        <dbReference type="EMBL" id="SAK53406.1"/>
    </source>
</evidence>
<evidence type="ECO:0000256" key="1">
    <source>
        <dbReference type="SAM" id="Phobius"/>
    </source>
</evidence>
<keyword evidence="3" id="KW-1185">Reference proteome</keyword>
<gene>
    <name evidence="2" type="ORF">AWB82_01813</name>
</gene>
<dbReference type="Proteomes" id="UP000054596">
    <property type="component" value="Unassembled WGS sequence"/>
</dbReference>
<dbReference type="STRING" id="1777143.AWB82_01813"/>
<feature type="transmembrane region" description="Helical" evidence="1">
    <location>
        <begin position="21"/>
        <end position="45"/>
    </location>
</feature>
<protein>
    <submittedName>
        <fullName evidence="2">Uncharacterized protein</fullName>
    </submittedName>
</protein>
<keyword evidence="1" id="KW-1133">Transmembrane helix</keyword>
<evidence type="ECO:0000313" key="3">
    <source>
        <dbReference type="Proteomes" id="UP000054596"/>
    </source>
</evidence>
<keyword evidence="1" id="KW-0812">Transmembrane</keyword>
<dbReference type="EMBL" id="FCOJ02000009">
    <property type="protein sequence ID" value="SAK53406.1"/>
    <property type="molecule type" value="Genomic_DNA"/>
</dbReference>
<dbReference type="RefSeq" id="WP_159462576.1">
    <property type="nucleotide sequence ID" value="NZ_FCOJ02000009.1"/>
</dbReference>
<organism evidence="2 3">
    <name type="scientific">Caballeronia glebae</name>
    <dbReference type="NCBI Taxonomy" id="1777143"/>
    <lineage>
        <taxon>Bacteria</taxon>
        <taxon>Pseudomonadati</taxon>
        <taxon>Pseudomonadota</taxon>
        <taxon>Betaproteobacteria</taxon>
        <taxon>Burkholderiales</taxon>
        <taxon>Burkholderiaceae</taxon>
        <taxon>Caballeronia</taxon>
    </lineage>
</organism>